<evidence type="ECO:0000259" key="2">
    <source>
        <dbReference type="Pfam" id="PF06580"/>
    </source>
</evidence>
<evidence type="ECO:0000313" key="3">
    <source>
        <dbReference type="EMBL" id="MBO1322556.1"/>
    </source>
</evidence>
<dbReference type="AlphaFoldDB" id="A0A8J7QKB2"/>
<organism evidence="3 4">
    <name type="scientific">Acanthopleuribacter pedis</name>
    <dbReference type="NCBI Taxonomy" id="442870"/>
    <lineage>
        <taxon>Bacteria</taxon>
        <taxon>Pseudomonadati</taxon>
        <taxon>Acidobacteriota</taxon>
        <taxon>Holophagae</taxon>
        <taxon>Acanthopleuribacterales</taxon>
        <taxon>Acanthopleuribacteraceae</taxon>
        <taxon>Acanthopleuribacter</taxon>
    </lineage>
</organism>
<feature type="transmembrane region" description="Helical" evidence="1">
    <location>
        <begin position="126"/>
        <end position="151"/>
    </location>
</feature>
<name>A0A8J7QKB2_9BACT</name>
<keyword evidence="1" id="KW-0812">Transmembrane</keyword>
<comment type="caution">
    <text evidence="3">The sequence shown here is derived from an EMBL/GenBank/DDBJ whole genome shotgun (WGS) entry which is preliminary data.</text>
</comment>
<dbReference type="PANTHER" id="PTHR34220">
    <property type="entry name" value="SENSOR HISTIDINE KINASE YPDA"/>
    <property type="match status" value="1"/>
</dbReference>
<dbReference type="Pfam" id="PF06580">
    <property type="entry name" value="His_kinase"/>
    <property type="match status" value="1"/>
</dbReference>
<proteinExistence type="predicted"/>
<dbReference type="PANTHER" id="PTHR34220:SF7">
    <property type="entry name" value="SENSOR HISTIDINE KINASE YPDA"/>
    <property type="match status" value="1"/>
</dbReference>
<dbReference type="SUPFAM" id="SSF55874">
    <property type="entry name" value="ATPase domain of HSP90 chaperone/DNA topoisomerase II/histidine kinase"/>
    <property type="match status" value="1"/>
</dbReference>
<dbReference type="GO" id="GO:0016020">
    <property type="term" value="C:membrane"/>
    <property type="evidence" value="ECO:0007669"/>
    <property type="project" value="InterPro"/>
</dbReference>
<keyword evidence="4" id="KW-1185">Reference proteome</keyword>
<keyword evidence="1" id="KW-1133">Transmembrane helix</keyword>
<keyword evidence="1" id="KW-0472">Membrane</keyword>
<dbReference type="InterPro" id="IPR010559">
    <property type="entry name" value="Sig_transdc_His_kin_internal"/>
</dbReference>
<dbReference type="GO" id="GO:0000155">
    <property type="term" value="F:phosphorelay sensor kinase activity"/>
    <property type="evidence" value="ECO:0007669"/>
    <property type="project" value="InterPro"/>
</dbReference>
<keyword evidence="3" id="KW-0808">Transferase</keyword>
<gene>
    <name evidence="3" type="ORF">J3U88_29045</name>
</gene>
<evidence type="ECO:0000313" key="4">
    <source>
        <dbReference type="Proteomes" id="UP000664417"/>
    </source>
</evidence>
<feature type="transmembrane region" description="Helical" evidence="1">
    <location>
        <begin position="83"/>
        <end position="106"/>
    </location>
</feature>
<sequence>MGYFLGHHKLLRLWLLLAAIFVILAFAVNLIVVAVWGKTMNWYGALAQILVYFMWVLFVPAVFAIHKRVPFEGHRAAFFAKHLVMGLGLCILHRFLVELGLAYWLIYIDAEDWGYLDPAGDTFLFAMRVLVGALENLFLYVLTLAFVYLLWYEGRFRDEAVLRSQAEKGKVLAELEALKMQVQPHFLFNAFNSLATLMEENPEEAQEYLGRLGELLHHALDHQVQDRVTVAEEAAFAENYLAIQAVRFSDRMQVQIDAAPDLLQQKVPAFLLQPLVENTIKHGVSASLGPHQVAIRIFGKPNRTCFEVTNTWADAGPDRNTEGHGLGLSGLRKRLELLYPEEFVMDVEPLAQGFRVLIELPGGVA</sequence>
<feature type="transmembrane region" description="Helical" evidence="1">
    <location>
        <begin position="42"/>
        <end position="63"/>
    </location>
</feature>
<dbReference type="InterPro" id="IPR050640">
    <property type="entry name" value="Bact_2-comp_sensor_kinase"/>
</dbReference>
<keyword evidence="3" id="KW-0418">Kinase</keyword>
<dbReference type="InterPro" id="IPR036890">
    <property type="entry name" value="HATPase_C_sf"/>
</dbReference>
<evidence type="ECO:0000256" key="1">
    <source>
        <dbReference type="SAM" id="Phobius"/>
    </source>
</evidence>
<feature type="transmembrane region" description="Helical" evidence="1">
    <location>
        <begin position="12"/>
        <end position="36"/>
    </location>
</feature>
<accession>A0A8J7QKB2</accession>
<dbReference type="RefSeq" id="WP_207862529.1">
    <property type="nucleotide sequence ID" value="NZ_JAFREP010000039.1"/>
</dbReference>
<dbReference type="EMBL" id="JAFREP010000039">
    <property type="protein sequence ID" value="MBO1322556.1"/>
    <property type="molecule type" value="Genomic_DNA"/>
</dbReference>
<dbReference type="Proteomes" id="UP000664417">
    <property type="component" value="Unassembled WGS sequence"/>
</dbReference>
<reference evidence="3" key="1">
    <citation type="submission" date="2021-03" db="EMBL/GenBank/DDBJ databases">
        <authorList>
            <person name="Wang G."/>
        </authorList>
    </citation>
    <scope>NUCLEOTIDE SEQUENCE</scope>
    <source>
        <strain evidence="3">KCTC 12899</strain>
    </source>
</reference>
<feature type="domain" description="Signal transduction histidine kinase internal region" evidence="2">
    <location>
        <begin position="173"/>
        <end position="251"/>
    </location>
</feature>
<protein>
    <submittedName>
        <fullName evidence="3">Histidine kinase</fullName>
    </submittedName>
</protein>
<dbReference type="Gene3D" id="3.30.565.10">
    <property type="entry name" value="Histidine kinase-like ATPase, C-terminal domain"/>
    <property type="match status" value="1"/>
</dbReference>